<dbReference type="Pfam" id="PF00403">
    <property type="entry name" value="HMA"/>
    <property type="match status" value="1"/>
</dbReference>
<dbReference type="PROSITE" id="PS50846">
    <property type="entry name" value="HMA_2"/>
    <property type="match status" value="1"/>
</dbReference>
<evidence type="ECO:0000313" key="2">
    <source>
        <dbReference type="EMBL" id="MEE1884111.1"/>
    </source>
</evidence>
<comment type="caution">
    <text evidence="2">The sequence shown here is derived from an EMBL/GenBank/DDBJ whole genome shotgun (WGS) entry which is preliminary data.</text>
</comment>
<feature type="domain" description="HMA" evidence="1">
    <location>
        <begin position="1"/>
        <end position="68"/>
    </location>
</feature>
<proteinExistence type="predicted"/>
<gene>
    <name evidence="2" type="ORF">VRU49_01645</name>
</gene>
<dbReference type="InterPro" id="IPR006121">
    <property type="entry name" value="HMA_dom"/>
</dbReference>
<evidence type="ECO:0000313" key="3">
    <source>
        <dbReference type="Proteomes" id="UP001337681"/>
    </source>
</evidence>
<evidence type="ECO:0000259" key="1">
    <source>
        <dbReference type="PROSITE" id="PS50846"/>
    </source>
</evidence>
<keyword evidence="3" id="KW-1185">Reference proteome</keyword>
<dbReference type="CDD" id="cd00371">
    <property type="entry name" value="HMA"/>
    <property type="match status" value="1"/>
</dbReference>
<protein>
    <submittedName>
        <fullName evidence="2">Heavy-metal-associated domain-containing protein</fullName>
    </submittedName>
</protein>
<dbReference type="RefSeq" id="WP_330145029.1">
    <property type="nucleotide sequence ID" value="NZ_JAZDQU010000001.1"/>
</dbReference>
<name>A0ABU7GYN5_9SPHI</name>
<organism evidence="2 3">
    <name type="scientific">Pedobacter flavus</name>
    <dbReference type="NCBI Taxonomy" id="3113906"/>
    <lineage>
        <taxon>Bacteria</taxon>
        <taxon>Pseudomonadati</taxon>
        <taxon>Bacteroidota</taxon>
        <taxon>Sphingobacteriia</taxon>
        <taxon>Sphingobacteriales</taxon>
        <taxon>Sphingobacteriaceae</taxon>
        <taxon>Pedobacter</taxon>
    </lineage>
</organism>
<dbReference type="Gene3D" id="3.30.70.100">
    <property type="match status" value="1"/>
</dbReference>
<dbReference type="EMBL" id="JAZDQU010000001">
    <property type="protein sequence ID" value="MEE1884111.1"/>
    <property type="molecule type" value="Genomic_DNA"/>
</dbReference>
<accession>A0ABU7GYN5</accession>
<dbReference type="Proteomes" id="UP001337681">
    <property type="component" value="Unassembled WGS sequence"/>
</dbReference>
<dbReference type="SUPFAM" id="SSF55008">
    <property type="entry name" value="HMA, heavy metal-associated domain"/>
    <property type="match status" value="1"/>
</dbReference>
<dbReference type="InterPro" id="IPR036163">
    <property type="entry name" value="HMA_dom_sf"/>
</dbReference>
<reference evidence="2 3" key="1">
    <citation type="submission" date="2024-01" db="EMBL/GenBank/DDBJ databases">
        <title>Pedobacter sp. nov., isolated from oil-contaminated soil.</title>
        <authorList>
            <person name="Le N.T.T."/>
        </authorList>
    </citation>
    <scope>NUCLEOTIDE SEQUENCE [LARGE SCALE GENOMIC DNA]</scope>
    <source>
        <strain evidence="2 3">VNH31</strain>
    </source>
</reference>
<sequence>MITYKFKTNLKCSGCVQALTPFIENVEGLKNWNVDLNNPEKVLSVEGDEQLESPQILNAIQQAGYSGEEI</sequence>